<comment type="subcellular location">
    <subcellularLocation>
        <location evidence="2">Secreted</location>
    </subcellularLocation>
</comment>
<dbReference type="InterPro" id="IPR018048">
    <property type="entry name" value="Chemokine_CXC_CS"/>
</dbReference>
<dbReference type="SUPFAM" id="SSF54117">
    <property type="entry name" value="Interleukin 8-like chemokines"/>
    <property type="match status" value="1"/>
</dbReference>
<keyword evidence="2" id="KW-0145">Chemotaxis</keyword>
<name>A0A8C4VUT5_9SAUR</name>
<reference evidence="4" key="2">
    <citation type="submission" date="2025-08" db="UniProtKB">
        <authorList>
            <consortium name="Ensembl"/>
        </authorList>
    </citation>
    <scope>IDENTIFICATION</scope>
</reference>
<evidence type="ECO:0000256" key="1">
    <source>
        <dbReference type="ARBA" id="ARBA00022514"/>
    </source>
</evidence>
<dbReference type="Pfam" id="PF00048">
    <property type="entry name" value="IL8"/>
    <property type="match status" value="1"/>
</dbReference>
<organism evidence="4 5">
    <name type="scientific">Gopherus evgoodei</name>
    <name type="common">Goodes thornscrub tortoise</name>
    <dbReference type="NCBI Taxonomy" id="1825980"/>
    <lineage>
        <taxon>Eukaryota</taxon>
        <taxon>Metazoa</taxon>
        <taxon>Chordata</taxon>
        <taxon>Craniata</taxon>
        <taxon>Vertebrata</taxon>
        <taxon>Euteleostomi</taxon>
        <taxon>Archelosauria</taxon>
        <taxon>Testudinata</taxon>
        <taxon>Testudines</taxon>
        <taxon>Cryptodira</taxon>
        <taxon>Durocryptodira</taxon>
        <taxon>Testudinoidea</taxon>
        <taxon>Testudinidae</taxon>
        <taxon>Gopherus</taxon>
    </lineage>
</organism>
<dbReference type="InterPro" id="IPR036048">
    <property type="entry name" value="Interleukin_8-like_sf"/>
</dbReference>
<proteinExistence type="inferred from homology"/>
<protein>
    <recommendedName>
        <fullName evidence="2">C-X-C motif chemokine</fullName>
    </recommendedName>
</protein>
<dbReference type="Gene3D" id="2.40.50.40">
    <property type="match status" value="1"/>
</dbReference>
<dbReference type="AlphaFoldDB" id="A0A8C4VUT5"/>
<feature type="domain" description="Chemokine interleukin-8-like" evidence="3">
    <location>
        <begin position="33"/>
        <end position="95"/>
    </location>
</feature>
<dbReference type="GeneTree" id="ENSGT00950000185758"/>
<dbReference type="GO" id="GO:0005615">
    <property type="term" value="C:extracellular space"/>
    <property type="evidence" value="ECO:0007669"/>
    <property type="project" value="UniProtKB-UniRule"/>
</dbReference>
<evidence type="ECO:0000313" key="5">
    <source>
        <dbReference type="Proteomes" id="UP000694390"/>
    </source>
</evidence>
<evidence type="ECO:0000259" key="3">
    <source>
        <dbReference type="SMART" id="SM00199"/>
    </source>
</evidence>
<reference evidence="4" key="1">
    <citation type="submission" date="2019-06" db="EMBL/GenBank/DDBJ databases">
        <title>G10K-VGP Goodes thornscrub tortoise genome, primary haplotype.</title>
        <authorList>
            <person name="Murphy B."/>
            <person name="Edwards T."/>
            <person name="Rhie A."/>
            <person name="Koren S."/>
            <person name="Phillippy A."/>
            <person name="Fedrigo O."/>
            <person name="Haase B."/>
            <person name="Mountcastle J."/>
            <person name="Lewin H."/>
            <person name="Damas J."/>
            <person name="Howe K."/>
            <person name="Formenti G."/>
            <person name="Myers G."/>
            <person name="Durbin R."/>
            <person name="Jarvis E.D."/>
        </authorList>
    </citation>
    <scope>NUCLEOTIDE SEQUENCE [LARGE SCALE GENOMIC DNA]</scope>
</reference>
<dbReference type="Proteomes" id="UP000694390">
    <property type="component" value="Chromosome 5"/>
</dbReference>
<dbReference type="GO" id="GO:0006955">
    <property type="term" value="P:immune response"/>
    <property type="evidence" value="ECO:0007669"/>
    <property type="project" value="InterPro"/>
</dbReference>
<dbReference type="SMART" id="SM00199">
    <property type="entry name" value="SCY"/>
    <property type="match status" value="1"/>
</dbReference>
<dbReference type="PROSITE" id="PS00471">
    <property type="entry name" value="SMALL_CYTOKINES_CXC"/>
    <property type="match status" value="1"/>
</dbReference>
<dbReference type="InterPro" id="IPR001811">
    <property type="entry name" value="Chemokine_IL8-like_dom"/>
</dbReference>
<dbReference type="OrthoDB" id="8872899at2759"/>
<dbReference type="GO" id="GO:0008009">
    <property type="term" value="F:chemokine activity"/>
    <property type="evidence" value="ECO:0007669"/>
    <property type="project" value="InterPro"/>
</dbReference>
<accession>A0A8C4VUT5</accession>
<dbReference type="Ensembl" id="ENSGEVT00005006646.1">
    <property type="protein sequence ID" value="ENSGEVP00005006358.1"/>
    <property type="gene ID" value="ENSGEVG00005004524.1"/>
</dbReference>
<evidence type="ECO:0000313" key="4">
    <source>
        <dbReference type="Ensembl" id="ENSGEVP00005006358.1"/>
    </source>
</evidence>
<evidence type="ECO:0000256" key="2">
    <source>
        <dbReference type="RuleBase" id="RU361149"/>
    </source>
</evidence>
<keyword evidence="5" id="KW-1185">Reference proteome</keyword>
<keyword evidence="2" id="KW-0964">Secreted</keyword>
<comment type="similarity">
    <text evidence="2">Belongs to the intercrine alpha (chemokine CxC) family.</text>
</comment>
<keyword evidence="1 2" id="KW-0202">Cytokine</keyword>
<sequence length="114" mass="12494">MNIEGESIGLRPPAPCRCCCANVSHTGMPTSSRGRCLCVTAGAPSIHPKHIAKVEIYGQSSSCQKIEVIVTLKESKQRKCLNSKSKQASHLIQVSHKYAASVLVFPRMLHFELF</sequence>
<reference evidence="4" key="3">
    <citation type="submission" date="2025-09" db="UniProtKB">
        <authorList>
            <consortium name="Ensembl"/>
        </authorList>
    </citation>
    <scope>IDENTIFICATION</scope>
</reference>